<dbReference type="NCBIfam" id="NF002132">
    <property type="entry name" value="PRK00971.1-1"/>
    <property type="match status" value="1"/>
</dbReference>
<keyword evidence="4 6" id="KW-0378">Hydrolase</keyword>
<dbReference type="InterPro" id="IPR015868">
    <property type="entry name" value="Glutaminase"/>
</dbReference>
<keyword evidence="6" id="KW-0007">Acetylation</keyword>
<comment type="catalytic activity">
    <reaction evidence="5 6">
        <text>L-glutamine + H2O = L-glutamate + NH4(+)</text>
        <dbReference type="Rhea" id="RHEA:15889"/>
        <dbReference type="ChEBI" id="CHEBI:15377"/>
        <dbReference type="ChEBI" id="CHEBI:28938"/>
        <dbReference type="ChEBI" id="CHEBI:29985"/>
        <dbReference type="ChEBI" id="CHEBI:58359"/>
        <dbReference type="EC" id="3.5.1.2"/>
    </reaction>
</comment>
<feature type="binding site" evidence="6">
    <location>
        <position position="118"/>
    </location>
    <ligand>
        <name>substrate</name>
    </ligand>
</feature>
<evidence type="ECO:0000256" key="1">
    <source>
        <dbReference type="ARBA" id="ARBA00011076"/>
    </source>
</evidence>
<dbReference type="EMBL" id="JAEINI020000011">
    <property type="protein sequence ID" value="MCB5227876.1"/>
    <property type="molecule type" value="Genomic_DNA"/>
</dbReference>
<dbReference type="Proteomes" id="UP000633814">
    <property type="component" value="Unassembled WGS sequence"/>
</dbReference>
<proteinExistence type="inferred from homology"/>
<keyword evidence="8" id="KW-1185">Reference proteome</keyword>
<accession>A0ABS8C6E6</accession>
<evidence type="ECO:0000256" key="4">
    <source>
        <dbReference type="ARBA" id="ARBA00022801"/>
    </source>
</evidence>
<dbReference type="SUPFAM" id="SSF56601">
    <property type="entry name" value="beta-lactamase/transpeptidase-like"/>
    <property type="match status" value="1"/>
</dbReference>
<comment type="similarity">
    <text evidence="1 6">Belongs to the glutaminase family.</text>
</comment>
<evidence type="ECO:0000313" key="8">
    <source>
        <dbReference type="Proteomes" id="UP000633814"/>
    </source>
</evidence>
<name>A0ABS8C6E6_9ALTE</name>
<feature type="binding site" evidence="6">
    <location>
        <position position="263"/>
    </location>
    <ligand>
        <name>substrate</name>
    </ligand>
</feature>
<evidence type="ECO:0000256" key="6">
    <source>
        <dbReference type="HAMAP-Rule" id="MF_00313"/>
    </source>
</evidence>
<comment type="subunit">
    <text evidence="2 6">Homotetramer.</text>
</comment>
<feature type="binding site" evidence="6">
    <location>
        <position position="245"/>
    </location>
    <ligand>
        <name>substrate</name>
    </ligand>
</feature>
<feature type="binding site" evidence="6">
    <location>
        <position position="169"/>
    </location>
    <ligand>
        <name>substrate</name>
    </ligand>
</feature>
<feature type="binding site" evidence="6">
    <location>
        <position position="162"/>
    </location>
    <ligand>
        <name>substrate</name>
    </ligand>
</feature>
<dbReference type="NCBIfam" id="NF002133">
    <property type="entry name" value="PRK00971.1-2"/>
    <property type="match status" value="1"/>
</dbReference>
<dbReference type="Pfam" id="PF04960">
    <property type="entry name" value="Glutaminase"/>
    <property type="match status" value="1"/>
</dbReference>
<feature type="binding site" evidence="6">
    <location>
        <position position="193"/>
    </location>
    <ligand>
        <name>substrate</name>
    </ligand>
</feature>
<feature type="binding site" evidence="6">
    <location>
        <position position="68"/>
    </location>
    <ligand>
        <name>substrate</name>
    </ligand>
</feature>
<dbReference type="InterPro" id="IPR012338">
    <property type="entry name" value="Beta-lactam/transpept-like"/>
</dbReference>
<dbReference type="Gene3D" id="3.40.710.10">
    <property type="entry name" value="DD-peptidase/beta-lactamase superfamily"/>
    <property type="match status" value="1"/>
</dbReference>
<dbReference type="GO" id="GO:0004359">
    <property type="term" value="F:glutaminase activity"/>
    <property type="evidence" value="ECO:0007669"/>
    <property type="project" value="UniProtKB-EC"/>
</dbReference>
<comment type="caution">
    <text evidence="7">The sequence shown here is derived from an EMBL/GenBank/DDBJ whole genome shotgun (WGS) entry which is preliminary data.</text>
</comment>
<organism evidence="7 8">
    <name type="scientific">Alishewanella maricola</name>
    <dbReference type="NCBI Taxonomy" id="2795740"/>
    <lineage>
        <taxon>Bacteria</taxon>
        <taxon>Pseudomonadati</taxon>
        <taxon>Pseudomonadota</taxon>
        <taxon>Gammaproteobacteria</taxon>
        <taxon>Alteromonadales</taxon>
        <taxon>Alteromonadaceae</taxon>
        <taxon>Alishewanella</taxon>
    </lineage>
</organism>
<evidence type="ECO:0000256" key="5">
    <source>
        <dbReference type="ARBA" id="ARBA00049534"/>
    </source>
</evidence>
<sequence>MSYADPSLEALLQRLLTQYQPRYTEGKVANYIPALAQVAPAQAGVAIATLDGKVSGAGAFEQQFSLQSVSKIFALVMAMNRLDDELWQRVNMEPSGQPFNSIVQLEWEKGIPRNPVINAGAILVSDVLVSHYSASKSAFLSFIRRLAQTDQIYADQQVYQSELEHGNRNAALAYLMKSFGNIEAEVPLVLAQYFHQCATAISCAELSRALLFLANRGVQPGTQAQICSRRDAHRVNAILSTSGMYDQSGEFAFKVGLPAKSGVGGAIVAIVPQFGVITAWSPPLNRFGNSVVAMQLITAIAEELGLSLF</sequence>
<dbReference type="PANTHER" id="PTHR12544">
    <property type="entry name" value="GLUTAMINASE"/>
    <property type="match status" value="1"/>
</dbReference>
<dbReference type="HAMAP" id="MF_00313">
    <property type="entry name" value="Glutaminase"/>
    <property type="match status" value="1"/>
</dbReference>
<protein>
    <recommendedName>
        <fullName evidence="3 6">Glutaminase</fullName>
        <ecNumber evidence="3 6">3.5.1.2</ecNumber>
    </recommendedName>
</protein>
<dbReference type="NCBIfam" id="TIGR03814">
    <property type="entry name" value="Gln_ase"/>
    <property type="match status" value="1"/>
</dbReference>
<gene>
    <name evidence="7" type="primary">glsB</name>
    <name evidence="6" type="synonym">glsA</name>
    <name evidence="7" type="ORF">JAO78_013745</name>
</gene>
<dbReference type="PANTHER" id="PTHR12544:SF29">
    <property type="entry name" value="GLUTAMINASE"/>
    <property type="match status" value="1"/>
</dbReference>
<dbReference type="EC" id="3.5.1.2" evidence="3 6"/>
<reference evidence="7 8" key="1">
    <citation type="submission" date="2021-10" db="EMBL/GenBank/DDBJ databases">
        <title>Alishewanella koreense sp. nov. isolated from seawater of southwestern coast in South Korea and the proposal for the reclassification of Rheinheimera perlucida and Rheinheimera tuosuensis as Arsukibacterium perlucida and Arsukibacterium tuosuensis.</title>
        <authorList>
            <person name="Kim K.H."/>
            <person name="Ruan W."/>
            <person name="Kim K.R."/>
            <person name="Baek J.H."/>
            <person name="Jeon C.O."/>
        </authorList>
    </citation>
    <scope>NUCLEOTIDE SEQUENCE [LARGE SCALE GENOMIC DNA]</scope>
    <source>
        <strain evidence="7 8">16-MA</strain>
    </source>
</reference>
<evidence type="ECO:0000313" key="7">
    <source>
        <dbReference type="EMBL" id="MCB5227876.1"/>
    </source>
</evidence>
<evidence type="ECO:0000256" key="3">
    <source>
        <dbReference type="ARBA" id="ARBA00012918"/>
    </source>
</evidence>
<evidence type="ECO:0000256" key="2">
    <source>
        <dbReference type="ARBA" id="ARBA00011881"/>
    </source>
</evidence>